<dbReference type="InterPro" id="IPR001126">
    <property type="entry name" value="UmuC"/>
</dbReference>
<comment type="similarity">
    <text evidence="3">Belongs to the DNA polymerase type-Y family.</text>
</comment>
<keyword evidence="10" id="KW-0479">Metal-binding</keyword>
<keyword evidence="22" id="KW-1185">Reference proteome</keyword>
<dbReference type="OrthoDB" id="6350720at2759"/>
<evidence type="ECO:0000256" key="5">
    <source>
        <dbReference type="ARBA" id="ARBA00016178"/>
    </source>
</evidence>
<evidence type="ECO:0000256" key="6">
    <source>
        <dbReference type="ARBA" id="ARBA00022457"/>
    </source>
</evidence>
<keyword evidence="13" id="KW-0862">Zinc</keyword>
<comment type="catalytic activity">
    <reaction evidence="19">
        <text>DNA(n) + a 2'-deoxyribonucleoside 5'-triphosphate = DNA(n+1) + diphosphate</text>
        <dbReference type="Rhea" id="RHEA:22508"/>
        <dbReference type="Rhea" id="RHEA-COMP:17339"/>
        <dbReference type="Rhea" id="RHEA-COMP:17340"/>
        <dbReference type="ChEBI" id="CHEBI:33019"/>
        <dbReference type="ChEBI" id="CHEBI:61560"/>
        <dbReference type="ChEBI" id="CHEBI:173112"/>
        <dbReference type="EC" id="2.7.7.7"/>
    </reaction>
</comment>
<protein>
    <recommendedName>
        <fullName evidence="5">DNA polymerase kappa</fullName>
        <ecNumber evidence="4">2.7.7.7</ecNumber>
    </recommendedName>
</protein>
<keyword evidence="17" id="KW-0234">DNA repair</keyword>
<dbReference type="GO" id="GO:0003887">
    <property type="term" value="F:DNA-directed DNA polymerase activity"/>
    <property type="evidence" value="ECO:0007669"/>
    <property type="project" value="UniProtKB-KW"/>
</dbReference>
<dbReference type="Pfam" id="PF11798">
    <property type="entry name" value="IMS_HHH"/>
    <property type="match status" value="1"/>
</dbReference>
<evidence type="ECO:0000256" key="10">
    <source>
        <dbReference type="ARBA" id="ARBA00022723"/>
    </source>
</evidence>
<evidence type="ECO:0000259" key="21">
    <source>
        <dbReference type="PROSITE" id="PS50173"/>
    </source>
</evidence>
<dbReference type="InterPro" id="IPR022880">
    <property type="entry name" value="DNApol_IV"/>
</dbReference>
<dbReference type="FunFam" id="3.40.1170.60:FF:000002">
    <property type="entry name" value="Polymerase (DNA directed) kappa"/>
    <property type="match status" value="1"/>
</dbReference>
<dbReference type="Gene3D" id="3.30.70.270">
    <property type="match status" value="1"/>
</dbReference>
<dbReference type="KEGG" id="hazt:108675256"/>
<gene>
    <name evidence="23" type="primary">LOC108675256</name>
</gene>
<evidence type="ECO:0000256" key="17">
    <source>
        <dbReference type="ARBA" id="ARBA00023204"/>
    </source>
</evidence>
<dbReference type="Gene3D" id="1.10.150.20">
    <property type="entry name" value="5' to 3' exonuclease, C-terminal subdomain"/>
    <property type="match status" value="1"/>
</dbReference>
<keyword evidence="8" id="KW-0548">Nucleotidyltransferase</keyword>
<dbReference type="GO" id="GO:0003684">
    <property type="term" value="F:damaged DNA binding"/>
    <property type="evidence" value="ECO:0007669"/>
    <property type="project" value="InterPro"/>
</dbReference>
<keyword evidence="6" id="KW-0515">Mutator protein</keyword>
<keyword evidence="9" id="KW-0235">DNA replication</keyword>
<feature type="compositionally biased region" description="Polar residues" evidence="20">
    <location>
        <begin position="799"/>
        <end position="817"/>
    </location>
</feature>
<dbReference type="Gene3D" id="3.40.1170.60">
    <property type="match status" value="1"/>
</dbReference>
<evidence type="ECO:0000313" key="22">
    <source>
        <dbReference type="Proteomes" id="UP000694843"/>
    </source>
</evidence>
<dbReference type="AlphaFoldDB" id="A0A8B7NY52"/>
<evidence type="ECO:0000256" key="7">
    <source>
        <dbReference type="ARBA" id="ARBA00022679"/>
    </source>
</evidence>
<organism evidence="22 23">
    <name type="scientific">Hyalella azteca</name>
    <name type="common">Amphipod</name>
    <dbReference type="NCBI Taxonomy" id="294128"/>
    <lineage>
        <taxon>Eukaryota</taxon>
        <taxon>Metazoa</taxon>
        <taxon>Ecdysozoa</taxon>
        <taxon>Arthropoda</taxon>
        <taxon>Crustacea</taxon>
        <taxon>Multicrustacea</taxon>
        <taxon>Malacostraca</taxon>
        <taxon>Eumalacostraca</taxon>
        <taxon>Peracarida</taxon>
        <taxon>Amphipoda</taxon>
        <taxon>Senticaudata</taxon>
        <taxon>Talitrida</taxon>
        <taxon>Talitroidea</taxon>
        <taxon>Hyalellidae</taxon>
        <taxon>Hyalella</taxon>
    </lineage>
</organism>
<keyword evidence="18" id="KW-0539">Nucleus</keyword>
<dbReference type="SUPFAM" id="SSF100879">
    <property type="entry name" value="Lesion bypass DNA polymerase (Y-family), little finger domain"/>
    <property type="match status" value="1"/>
</dbReference>
<dbReference type="InterPro" id="IPR006642">
    <property type="entry name" value="Rad18_UBZ4"/>
</dbReference>
<dbReference type="GeneID" id="108675256"/>
<dbReference type="CDD" id="cd03586">
    <property type="entry name" value="PolY_Pol_IV_kappa"/>
    <property type="match status" value="1"/>
</dbReference>
<dbReference type="GO" id="GO:0005634">
    <property type="term" value="C:nucleus"/>
    <property type="evidence" value="ECO:0007669"/>
    <property type="project" value="UniProtKB-SubCell"/>
</dbReference>
<dbReference type="GO" id="GO:0042276">
    <property type="term" value="P:error-prone translesion synthesis"/>
    <property type="evidence" value="ECO:0007669"/>
    <property type="project" value="TreeGrafter"/>
</dbReference>
<dbReference type="GO" id="GO:0006281">
    <property type="term" value="P:DNA repair"/>
    <property type="evidence" value="ECO:0007669"/>
    <property type="project" value="UniProtKB-KW"/>
</dbReference>
<dbReference type="Gene3D" id="3.30.160.60">
    <property type="entry name" value="Classic Zinc Finger"/>
    <property type="match status" value="2"/>
</dbReference>
<dbReference type="FunFam" id="1.10.150.810:FF:000003">
    <property type="entry name" value="DNA polymerase kappa subunit"/>
    <property type="match status" value="1"/>
</dbReference>
<dbReference type="SUPFAM" id="SSF56672">
    <property type="entry name" value="DNA/RNA polymerases"/>
    <property type="match status" value="1"/>
</dbReference>
<dbReference type="Pfam" id="PF00817">
    <property type="entry name" value="IMS"/>
    <property type="match status" value="1"/>
</dbReference>
<evidence type="ECO:0000256" key="4">
    <source>
        <dbReference type="ARBA" id="ARBA00012417"/>
    </source>
</evidence>
<dbReference type="GO" id="GO:0008270">
    <property type="term" value="F:zinc ion binding"/>
    <property type="evidence" value="ECO:0007669"/>
    <property type="project" value="UniProtKB-KW"/>
</dbReference>
<keyword evidence="12" id="KW-0863">Zinc-finger</keyword>
<dbReference type="Gene3D" id="1.10.150.810">
    <property type="match status" value="1"/>
</dbReference>
<evidence type="ECO:0000256" key="19">
    <source>
        <dbReference type="ARBA" id="ARBA00049244"/>
    </source>
</evidence>
<dbReference type="RefSeq" id="XP_018018739.1">
    <property type="nucleotide sequence ID" value="XM_018163250.2"/>
</dbReference>
<evidence type="ECO:0000256" key="2">
    <source>
        <dbReference type="ARBA" id="ARBA00004123"/>
    </source>
</evidence>
<evidence type="ECO:0000313" key="23">
    <source>
        <dbReference type="RefSeq" id="XP_018018739.1"/>
    </source>
</evidence>
<keyword evidence="7" id="KW-0808">Transferase</keyword>
<dbReference type="GO" id="GO:0006260">
    <property type="term" value="P:DNA replication"/>
    <property type="evidence" value="ECO:0007669"/>
    <property type="project" value="UniProtKB-KW"/>
</dbReference>
<dbReference type="FunFam" id="3.30.1490.100:FF:000004">
    <property type="entry name" value="DNA polymerase IV"/>
    <property type="match status" value="1"/>
</dbReference>
<dbReference type="SMART" id="SM00734">
    <property type="entry name" value="ZnF_Rad18"/>
    <property type="match status" value="2"/>
</dbReference>
<evidence type="ECO:0000256" key="16">
    <source>
        <dbReference type="ARBA" id="ARBA00023125"/>
    </source>
</evidence>
<dbReference type="InterPro" id="IPR050116">
    <property type="entry name" value="DNA_polymerase-Y"/>
</dbReference>
<keyword evidence="14" id="KW-0460">Magnesium</keyword>
<evidence type="ECO:0000256" key="20">
    <source>
        <dbReference type="SAM" id="MobiDB-lite"/>
    </source>
</evidence>
<dbReference type="PANTHER" id="PTHR11076:SF33">
    <property type="entry name" value="DNA POLYMERASE KAPPA"/>
    <property type="match status" value="1"/>
</dbReference>
<reference evidence="23" key="1">
    <citation type="submission" date="2025-08" db="UniProtKB">
        <authorList>
            <consortium name="RefSeq"/>
        </authorList>
    </citation>
    <scope>IDENTIFICATION</scope>
    <source>
        <tissue evidence="23">Whole organism</tissue>
    </source>
</reference>
<dbReference type="InterPro" id="IPR017961">
    <property type="entry name" value="DNA_pol_Y-fam_little_finger"/>
</dbReference>
<comment type="subcellular location">
    <subcellularLocation>
        <location evidence="2">Nucleus</location>
    </subcellularLocation>
</comment>
<accession>A0A8B7NY52</accession>
<evidence type="ECO:0000256" key="13">
    <source>
        <dbReference type="ARBA" id="ARBA00022833"/>
    </source>
</evidence>
<evidence type="ECO:0000256" key="1">
    <source>
        <dbReference type="ARBA" id="ARBA00001946"/>
    </source>
</evidence>
<proteinExistence type="inferred from homology"/>
<dbReference type="EC" id="2.7.7.7" evidence="4"/>
<dbReference type="HAMAP" id="MF_01113">
    <property type="entry name" value="DNApol_IV"/>
    <property type="match status" value="1"/>
</dbReference>
<evidence type="ECO:0000256" key="18">
    <source>
        <dbReference type="ARBA" id="ARBA00023242"/>
    </source>
</evidence>
<evidence type="ECO:0000256" key="12">
    <source>
        <dbReference type="ARBA" id="ARBA00022771"/>
    </source>
</evidence>
<dbReference type="Pfam" id="PF11799">
    <property type="entry name" value="IMS_C"/>
    <property type="match status" value="1"/>
</dbReference>
<name>A0A8B7NY52_HYAAZ</name>
<dbReference type="Gene3D" id="3.30.1490.100">
    <property type="entry name" value="DNA polymerase, Y-family, little finger domain"/>
    <property type="match status" value="1"/>
</dbReference>
<evidence type="ECO:0000256" key="3">
    <source>
        <dbReference type="ARBA" id="ARBA00010945"/>
    </source>
</evidence>
<keyword evidence="16" id="KW-0238">DNA-binding</keyword>
<dbReference type="InterPro" id="IPR043128">
    <property type="entry name" value="Rev_trsase/Diguanyl_cyclase"/>
</dbReference>
<dbReference type="PANTHER" id="PTHR11076">
    <property type="entry name" value="DNA REPAIR POLYMERASE UMUC / TRANSFERASE FAMILY MEMBER"/>
    <property type="match status" value="1"/>
</dbReference>
<dbReference type="InterPro" id="IPR024728">
    <property type="entry name" value="PolY_HhH_motif"/>
</dbReference>
<feature type="region of interest" description="Disordered" evidence="20">
    <location>
        <begin position="799"/>
        <end position="825"/>
    </location>
</feature>
<dbReference type="FunFam" id="1.10.150.810:FF:000001">
    <property type="entry name" value="DNA polymerase kappa"/>
    <property type="match status" value="1"/>
</dbReference>
<keyword evidence="11" id="KW-0227">DNA damage</keyword>
<evidence type="ECO:0000256" key="9">
    <source>
        <dbReference type="ARBA" id="ARBA00022705"/>
    </source>
</evidence>
<keyword evidence="15" id="KW-0239">DNA-directed DNA polymerase</keyword>
<dbReference type="PROSITE" id="PS50173">
    <property type="entry name" value="UMUC"/>
    <property type="match status" value="1"/>
</dbReference>
<evidence type="ECO:0000256" key="14">
    <source>
        <dbReference type="ARBA" id="ARBA00022842"/>
    </source>
</evidence>
<feature type="domain" description="UmuC" evidence="21">
    <location>
        <begin position="134"/>
        <end position="326"/>
    </location>
</feature>
<dbReference type="Proteomes" id="UP000694843">
    <property type="component" value="Unplaced"/>
</dbReference>
<dbReference type="InterPro" id="IPR043502">
    <property type="entry name" value="DNA/RNA_pol_sf"/>
</dbReference>
<evidence type="ECO:0000256" key="8">
    <source>
        <dbReference type="ARBA" id="ARBA00022695"/>
    </source>
</evidence>
<dbReference type="InterPro" id="IPR036775">
    <property type="entry name" value="DNA_pol_Y-fam_lit_finger_sf"/>
</dbReference>
<evidence type="ECO:0000256" key="15">
    <source>
        <dbReference type="ARBA" id="ARBA00022932"/>
    </source>
</evidence>
<evidence type="ECO:0000256" key="11">
    <source>
        <dbReference type="ARBA" id="ARBA00022763"/>
    </source>
</evidence>
<comment type="cofactor">
    <cofactor evidence="1">
        <name>Mg(2+)</name>
        <dbReference type="ChEBI" id="CHEBI:18420"/>
    </cofactor>
</comment>
<dbReference type="NCBIfam" id="NF002677">
    <property type="entry name" value="PRK02406.1"/>
    <property type="match status" value="1"/>
</dbReference>
<sequence>MSDSAEKSWVDDVIMVTSQENQDDDKLFKMSDVKLNSTSQVTKHQHISNLTLNTHKAGMQGFDAAKINEIIRKASEGSRFYQHKQQAQQKLDAKIKEMLHTAQQMSPQLLEKATKKMEAVALECEAGRDLSRTIVHVDMDMFYAAVEMRDQPNLKDVPMAVGGNSMLSTSNYIARKFGVRAGMPGFIARQLCPALVLVPPNFSKYKAVSRVVEQVFAIYDPNYAMMSLDEAYLDITDYMEANADAYQAKSEVDNETLAEAIVREMRLKIQEATQLTASAGIAANTRLAKVCSDLNKPNGQYYLPSDTRAIMDFINKLPIRKISGIGNVTEQQLKALGITLCGQIRPNYGLLRLLFSDCSLDYFVRISLGLGETDLSNYTSGEQKSISTETTFTGTSCKQKLMQMVSDLSIELHGDMKKKGLVGKLVTLKTKTVNFVLKTRSMALGEPTSDPEVMGKVARKLLIAEMEKCPVDEPLSLRLLGVRMSNLSEEASSGRAKQTTISKMFEKQTVSAGRESSSNYCLVTESVASNTLSEASDKHGSDSVNPEKILPSLDNYCPSSSNIDATVTNSSKNAQLICPICGEIINSKFLTALNRHIDACLDSNVKKKSFNPCVDETNNCSSSSENSEEIQEKFRPSMIDNLKILKPNLSSSSAQSVDCHSQNDLNGDDTVICHSKLRRDSTDDVNPKIHYSTDSWDIRDSLLCPVCNVVTCTSLDSLNQHLDSCLATSNLQCDSPDVCLTSPSAQCDLRNPTGKSVFENLECDGTQTQGCLPDSKSDDCRKSLQDYFSGVQTLTSCSSDLRTGPRPSTTFLSSNGESRVRGSKRKVSKKCPTINKKPRTSGIDIPITDFFL</sequence>